<evidence type="ECO:0000313" key="2">
    <source>
        <dbReference type="Proteomes" id="UP000275256"/>
    </source>
</evidence>
<keyword evidence="1" id="KW-0489">Methyltransferase</keyword>
<dbReference type="AlphaFoldDB" id="A0A3M0G4Z9"/>
<dbReference type="Gene3D" id="3.40.50.150">
    <property type="entry name" value="Vaccinia Virus protein VP39"/>
    <property type="match status" value="1"/>
</dbReference>
<keyword evidence="1" id="KW-0808">Transferase</keyword>
<keyword evidence="2" id="KW-1185">Reference proteome</keyword>
<comment type="caution">
    <text evidence="1">The sequence shown here is derived from an EMBL/GenBank/DDBJ whole genome shotgun (WGS) entry which is preliminary data.</text>
</comment>
<protein>
    <submittedName>
        <fullName evidence="1">Methyltransferase domain-containing protein</fullName>
    </submittedName>
</protein>
<dbReference type="SUPFAM" id="SSF53335">
    <property type="entry name" value="S-adenosyl-L-methionine-dependent methyltransferases"/>
    <property type="match status" value="1"/>
</dbReference>
<sequence>MYLSLPPGVPQPADRVCAVWPRGTVGARQDGPMSIFDDMADTWDDKPDRVERTRTVAQRLRAALDFTDIESALEYGCGTGQLSFALADVLPHCLLMDSSVEMLKVAERGIAERALPWDTERRSFAAHSPDHPVAITDLIFSLQVLHHVDDLDTAFTNMATALRAKGQLAIIDLPVGSAGFHRGSKHNHADNPHLDGLDPHDLEQRLAAAGFRDITWHDDIALVRDGDDGPVPYTLFLVTARV</sequence>
<dbReference type="Pfam" id="PF13489">
    <property type="entry name" value="Methyltransf_23"/>
    <property type="match status" value="1"/>
</dbReference>
<dbReference type="GO" id="GO:0008168">
    <property type="term" value="F:methyltransferase activity"/>
    <property type="evidence" value="ECO:0007669"/>
    <property type="project" value="UniProtKB-KW"/>
</dbReference>
<dbReference type="Proteomes" id="UP000275256">
    <property type="component" value="Unassembled WGS sequence"/>
</dbReference>
<evidence type="ECO:0000313" key="1">
    <source>
        <dbReference type="EMBL" id="RMB60101.1"/>
    </source>
</evidence>
<dbReference type="CDD" id="cd02440">
    <property type="entry name" value="AdoMet_MTases"/>
    <property type="match status" value="1"/>
</dbReference>
<reference evidence="1 2" key="1">
    <citation type="submission" date="2018-10" db="EMBL/GenBank/DDBJ databases">
        <title>Tessaracoccus antarcticuss sp. nov., isolated from sediment.</title>
        <authorList>
            <person name="Zhou L.Y."/>
            <person name="Du Z.J."/>
        </authorList>
    </citation>
    <scope>NUCLEOTIDE SEQUENCE [LARGE SCALE GENOMIC DNA]</scope>
    <source>
        <strain evidence="1 2">JDX10</strain>
    </source>
</reference>
<organism evidence="1 2">
    <name type="scientific">Tessaracoccus antarcticus</name>
    <dbReference type="NCBI Taxonomy" id="2479848"/>
    <lineage>
        <taxon>Bacteria</taxon>
        <taxon>Bacillati</taxon>
        <taxon>Actinomycetota</taxon>
        <taxon>Actinomycetes</taxon>
        <taxon>Propionibacteriales</taxon>
        <taxon>Propionibacteriaceae</taxon>
        <taxon>Tessaracoccus</taxon>
    </lineage>
</organism>
<dbReference type="PANTHER" id="PTHR43861">
    <property type="entry name" value="TRANS-ACONITATE 2-METHYLTRANSFERASE-RELATED"/>
    <property type="match status" value="1"/>
</dbReference>
<accession>A0A3M0G4Z9</accession>
<dbReference type="GO" id="GO:0032259">
    <property type="term" value="P:methylation"/>
    <property type="evidence" value="ECO:0007669"/>
    <property type="project" value="UniProtKB-KW"/>
</dbReference>
<gene>
    <name evidence="1" type="ORF">EAX62_10395</name>
</gene>
<dbReference type="EMBL" id="REFW01000002">
    <property type="protein sequence ID" value="RMB60101.1"/>
    <property type="molecule type" value="Genomic_DNA"/>
</dbReference>
<proteinExistence type="predicted"/>
<dbReference type="InterPro" id="IPR029063">
    <property type="entry name" value="SAM-dependent_MTases_sf"/>
</dbReference>
<name>A0A3M0G4Z9_9ACTN</name>